<sequence length="353" mass="40719">MGNVIKNSDYTALLVEVKDHIRMARQKAIVSVNTQMLMLYFRIGETIAQKQKKLGWGAKVIQKLAVDIKNELPEIKGFSERNIKLMVQFYTEYKNTEFGQLPVAQNNITANAQPLVAQIPWTHNVLLMQKIKDRALREWYMTQTLENGWSKAVLTHMIDAEVHNREAKLTSNFKQLMPSPDSDLVQQSFKDPYIFDFLTIDTHFRERELELNLVKNMEKFLLELGSGFAFVGRQYLLEIGDDEFYIDLLFYHLKLRCFVVIELKKGKFKPEYSGQVNFYCSAVDELLAQKQDKPTIGLILCQEKNEIVAEYSLKTTTQPIGISKYELTEILPKELESSLPTIEEIEAEFGGGK</sequence>
<dbReference type="Pfam" id="PF17761">
    <property type="entry name" value="DUF1016_N"/>
    <property type="match status" value="1"/>
</dbReference>
<feature type="domain" description="YhcG N-terminal" evidence="2">
    <location>
        <begin position="16"/>
        <end position="165"/>
    </location>
</feature>
<dbReference type="InterPro" id="IPR011856">
    <property type="entry name" value="tRNA_endonuc-like_dom_sf"/>
</dbReference>
<evidence type="ECO:0000313" key="3">
    <source>
        <dbReference type="EMBL" id="VAX06063.1"/>
    </source>
</evidence>
<dbReference type="Gene3D" id="3.40.1350.10">
    <property type="match status" value="1"/>
</dbReference>
<dbReference type="AlphaFoldDB" id="A0A3B1B2A0"/>
<organism evidence="3">
    <name type="scientific">hydrothermal vent metagenome</name>
    <dbReference type="NCBI Taxonomy" id="652676"/>
    <lineage>
        <taxon>unclassified sequences</taxon>
        <taxon>metagenomes</taxon>
        <taxon>ecological metagenomes</taxon>
    </lineage>
</organism>
<feature type="domain" description="YhcG PDDEXK nuclease" evidence="1">
    <location>
        <begin position="186"/>
        <end position="340"/>
    </location>
</feature>
<reference evidence="3" key="1">
    <citation type="submission" date="2018-06" db="EMBL/GenBank/DDBJ databases">
        <authorList>
            <person name="Zhirakovskaya E."/>
        </authorList>
    </citation>
    <scope>NUCLEOTIDE SEQUENCE</scope>
</reference>
<dbReference type="PANTHER" id="PTHR30547">
    <property type="entry name" value="UNCHARACTERIZED PROTEIN YHCG-RELATED"/>
    <property type="match status" value="1"/>
</dbReference>
<gene>
    <name evidence="3" type="ORF">MNBD_GAMMA25-2597</name>
</gene>
<accession>A0A3B1B2A0</accession>
<dbReference type="InterPro" id="IPR041527">
    <property type="entry name" value="YhcG_N"/>
</dbReference>
<protein>
    <recommendedName>
        <fullName evidence="4">DUF1016 domain-containing protein</fullName>
    </recommendedName>
</protein>
<dbReference type="EMBL" id="UOFY01000005">
    <property type="protein sequence ID" value="VAX06063.1"/>
    <property type="molecule type" value="Genomic_DNA"/>
</dbReference>
<evidence type="ECO:0000259" key="2">
    <source>
        <dbReference type="Pfam" id="PF17761"/>
    </source>
</evidence>
<dbReference type="InterPro" id="IPR053148">
    <property type="entry name" value="PD-DEXK-like_domain"/>
</dbReference>
<dbReference type="InterPro" id="IPR009362">
    <property type="entry name" value="YhcG_C"/>
</dbReference>
<evidence type="ECO:0008006" key="4">
    <source>
        <dbReference type="Google" id="ProtNLM"/>
    </source>
</evidence>
<dbReference type="Pfam" id="PF06250">
    <property type="entry name" value="YhcG_C"/>
    <property type="match status" value="1"/>
</dbReference>
<proteinExistence type="predicted"/>
<evidence type="ECO:0000259" key="1">
    <source>
        <dbReference type="Pfam" id="PF06250"/>
    </source>
</evidence>
<dbReference type="PANTHER" id="PTHR30547:SF0">
    <property type="entry name" value="BLR8175 PROTEIN"/>
    <property type="match status" value="1"/>
</dbReference>
<name>A0A3B1B2A0_9ZZZZ</name>
<dbReference type="GO" id="GO:0003676">
    <property type="term" value="F:nucleic acid binding"/>
    <property type="evidence" value="ECO:0007669"/>
    <property type="project" value="InterPro"/>
</dbReference>